<feature type="non-terminal residue" evidence="1">
    <location>
        <position position="1"/>
    </location>
</feature>
<gene>
    <name evidence="1" type="ORF">Tci_926486</name>
</gene>
<proteinExistence type="predicted"/>
<organism evidence="1">
    <name type="scientific">Tanacetum cinerariifolium</name>
    <name type="common">Dalmatian daisy</name>
    <name type="synonym">Chrysanthemum cinerariifolium</name>
    <dbReference type="NCBI Taxonomy" id="118510"/>
    <lineage>
        <taxon>Eukaryota</taxon>
        <taxon>Viridiplantae</taxon>
        <taxon>Streptophyta</taxon>
        <taxon>Embryophyta</taxon>
        <taxon>Tracheophyta</taxon>
        <taxon>Spermatophyta</taxon>
        <taxon>Magnoliopsida</taxon>
        <taxon>eudicotyledons</taxon>
        <taxon>Gunneridae</taxon>
        <taxon>Pentapetalae</taxon>
        <taxon>asterids</taxon>
        <taxon>campanulids</taxon>
        <taxon>Asterales</taxon>
        <taxon>Asteraceae</taxon>
        <taxon>Asteroideae</taxon>
        <taxon>Anthemideae</taxon>
        <taxon>Anthemidinae</taxon>
        <taxon>Tanacetum</taxon>
    </lineage>
</organism>
<dbReference type="EMBL" id="BKCJ011806946">
    <property type="protein sequence ID" value="GFD54517.1"/>
    <property type="molecule type" value="Genomic_DNA"/>
</dbReference>
<reference evidence="1" key="1">
    <citation type="journal article" date="2019" name="Sci. Rep.">
        <title>Draft genome of Tanacetum cinerariifolium, the natural source of mosquito coil.</title>
        <authorList>
            <person name="Yamashiro T."/>
            <person name="Shiraishi A."/>
            <person name="Satake H."/>
            <person name="Nakayama K."/>
        </authorList>
    </citation>
    <scope>NUCLEOTIDE SEQUENCE</scope>
</reference>
<evidence type="ECO:0000313" key="1">
    <source>
        <dbReference type="EMBL" id="GFD54517.1"/>
    </source>
</evidence>
<dbReference type="AlphaFoldDB" id="A0A699X450"/>
<protein>
    <submittedName>
        <fullName evidence="1">Uncharacterized protein</fullName>
    </submittedName>
</protein>
<name>A0A699X450_TANCI</name>
<comment type="caution">
    <text evidence="1">The sequence shown here is derived from an EMBL/GenBank/DDBJ whole genome shotgun (WGS) entry which is preliminary data.</text>
</comment>
<sequence>EDGEVSVTSEVARAPDAVHHSCTAHMRGVDVAVQVELKRCVDADDAKATHDFRMVGDFLRA</sequence>
<accession>A0A699X450</accession>